<sequence>MDCPTISIGIIALNERASLPDLLADIARQDYPAERIELVLVDSGSTDGTRELMHRVARKNPYSSVIVADNPGRIQACGWNVFLRRFTGEVAVRVDAHARVAPDFLSAIAAVLAEGEDVVGGPRPAIVPDDAGEWEHVLLKAETSVFGSSPANYRGDTRESKGKPAQREYVNSLFHGAYRREVVEKVGFANEALVRTEDNDFYYRVRHAGYRLRFDPRIRSYQLIRPNLRAMVKQKYGNGYWIGRTLFIQPGCVGKHHLVPLAFVTALGITGARAIVGKPGWFTAVTGSYAAADALMSASAQPGDPKTAVTLAGIFPLLHVAYGAGTLVGIARGSVQYLQRKLRKAKR</sequence>
<dbReference type="Gene3D" id="3.90.550.10">
    <property type="entry name" value="Spore Coat Polysaccharide Biosynthesis Protein SpsA, Chain A"/>
    <property type="match status" value="1"/>
</dbReference>
<organism evidence="2 3">
    <name type="scientific">Gleimia hominis</name>
    <dbReference type="NCBI Taxonomy" id="595468"/>
    <lineage>
        <taxon>Bacteria</taxon>
        <taxon>Bacillati</taxon>
        <taxon>Actinomycetota</taxon>
        <taxon>Actinomycetes</taxon>
        <taxon>Actinomycetales</taxon>
        <taxon>Actinomycetaceae</taxon>
        <taxon>Gleimia</taxon>
    </lineage>
</organism>
<keyword evidence="2" id="KW-0808">Transferase</keyword>
<accession>A0ABU3IA10</accession>
<evidence type="ECO:0000313" key="3">
    <source>
        <dbReference type="Proteomes" id="UP001247542"/>
    </source>
</evidence>
<dbReference type="InterPro" id="IPR050834">
    <property type="entry name" value="Glycosyltransf_2"/>
</dbReference>
<proteinExistence type="predicted"/>
<comment type="caution">
    <text evidence="2">The sequence shown here is derived from an EMBL/GenBank/DDBJ whole genome shotgun (WGS) entry which is preliminary data.</text>
</comment>
<dbReference type="Proteomes" id="UP001247542">
    <property type="component" value="Unassembled WGS sequence"/>
</dbReference>
<dbReference type="Pfam" id="PF00535">
    <property type="entry name" value="Glycos_transf_2"/>
    <property type="match status" value="1"/>
</dbReference>
<keyword evidence="3" id="KW-1185">Reference proteome</keyword>
<dbReference type="EMBL" id="JASXSX010000001">
    <property type="protein sequence ID" value="MDT3767203.1"/>
    <property type="molecule type" value="Genomic_DNA"/>
</dbReference>
<dbReference type="PANTHER" id="PTHR43685:SF2">
    <property type="entry name" value="GLYCOSYLTRANSFERASE 2-LIKE DOMAIN-CONTAINING PROTEIN"/>
    <property type="match status" value="1"/>
</dbReference>
<dbReference type="InterPro" id="IPR029044">
    <property type="entry name" value="Nucleotide-diphossugar_trans"/>
</dbReference>
<keyword evidence="2" id="KW-0328">Glycosyltransferase</keyword>
<name>A0ABU3IA10_9ACTO</name>
<gene>
    <name evidence="2" type="ORF">QS713_03865</name>
</gene>
<dbReference type="InterPro" id="IPR001173">
    <property type="entry name" value="Glyco_trans_2-like"/>
</dbReference>
<feature type="domain" description="Glycosyltransferase 2-like" evidence="1">
    <location>
        <begin position="7"/>
        <end position="186"/>
    </location>
</feature>
<dbReference type="PANTHER" id="PTHR43685">
    <property type="entry name" value="GLYCOSYLTRANSFERASE"/>
    <property type="match status" value="1"/>
</dbReference>
<evidence type="ECO:0000259" key="1">
    <source>
        <dbReference type="Pfam" id="PF00535"/>
    </source>
</evidence>
<dbReference type="EC" id="2.4.-.-" evidence="2"/>
<dbReference type="SUPFAM" id="SSF53448">
    <property type="entry name" value="Nucleotide-diphospho-sugar transferases"/>
    <property type="match status" value="1"/>
</dbReference>
<dbReference type="RefSeq" id="WP_313272571.1">
    <property type="nucleotide sequence ID" value="NZ_JASXSX010000001.1"/>
</dbReference>
<protein>
    <submittedName>
        <fullName evidence="2">Glycosyltransferase family 2 protein</fullName>
        <ecNumber evidence="2">2.4.-.-</ecNumber>
    </submittedName>
</protein>
<dbReference type="CDD" id="cd02525">
    <property type="entry name" value="Succinoglycan_BP_ExoA"/>
    <property type="match status" value="1"/>
</dbReference>
<dbReference type="GO" id="GO:0016757">
    <property type="term" value="F:glycosyltransferase activity"/>
    <property type="evidence" value="ECO:0007669"/>
    <property type="project" value="UniProtKB-KW"/>
</dbReference>
<reference evidence="2 3" key="1">
    <citation type="submission" date="2023-06" db="EMBL/GenBank/DDBJ databases">
        <title>Draft genome sequence of Gleimia hominis type strain CCUG 57540T.</title>
        <authorList>
            <person name="Salva-Serra F."/>
            <person name="Cardew S."/>
            <person name="Jensie Markopoulos S."/>
            <person name="Ohlen M."/>
            <person name="Inganas E."/>
            <person name="Svensson-Stadler L."/>
            <person name="Moore E.R.B."/>
        </authorList>
    </citation>
    <scope>NUCLEOTIDE SEQUENCE [LARGE SCALE GENOMIC DNA]</scope>
    <source>
        <strain evidence="2 3">CCUG 57540</strain>
    </source>
</reference>
<evidence type="ECO:0000313" key="2">
    <source>
        <dbReference type="EMBL" id="MDT3767203.1"/>
    </source>
</evidence>